<dbReference type="PRINTS" id="PR00632">
    <property type="entry name" value="SONICHHOG"/>
</dbReference>
<keyword evidence="19" id="KW-0106">Calcium</keyword>
<accession>L8Y340</accession>
<dbReference type="PROSITE" id="PS50817">
    <property type="entry name" value="INTEIN_N_TER"/>
    <property type="match status" value="1"/>
</dbReference>
<dbReference type="Pfam" id="PF01079">
    <property type="entry name" value="Hint"/>
    <property type="match status" value="1"/>
</dbReference>
<comment type="subcellular location">
    <subcellularLocation>
        <location evidence="3">Endoplasmic reticulum membrane</location>
    </subcellularLocation>
    <subcellularLocation>
        <location evidence="2">Membrane</location>
        <topology evidence="2">Multi-pass membrane protein</topology>
    </subcellularLocation>
    <subcellularLocation>
        <location evidence="1">Nucleus</location>
    </subcellularLocation>
    <subcellularLocation>
        <location evidence="4">Secreted</location>
    </subcellularLocation>
</comment>
<evidence type="ECO:0000256" key="25">
    <source>
        <dbReference type="ARBA" id="ARBA00023242"/>
    </source>
</evidence>
<dbReference type="GO" id="GO:0006303">
    <property type="term" value="P:double-strand break repair via nonhomologous end joining"/>
    <property type="evidence" value="ECO:0007669"/>
    <property type="project" value="UniProtKB-ARBA"/>
</dbReference>
<evidence type="ECO:0000256" key="5">
    <source>
        <dbReference type="ARBA" id="ARBA00010649"/>
    </source>
</evidence>
<feature type="transmembrane region" description="Helical" evidence="32">
    <location>
        <begin position="745"/>
        <end position="763"/>
    </location>
</feature>
<dbReference type="FunFam" id="1.10.287.450:FF:000003">
    <property type="entry name" value="Non-homologous end-joining factor 1"/>
    <property type="match status" value="1"/>
</dbReference>
<dbReference type="FunFam" id="3.30.1380.10:FF:000005">
    <property type="entry name" value="Sonic hedgehog signaling molecule"/>
    <property type="match status" value="1"/>
</dbReference>
<dbReference type="InterPro" id="IPR036844">
    <property type="entry name" value="Hint_dom_sf"/>
</dbReference>
<evidence type="ECO:0000256" key="15">
    <source>
        <dbReference type="ARBA" id="ARBA00022801"/>
    </source>
</evidence>
<dbReference type="Gene3D" id="2.170.210.10">
    <property type="entry name" value="DNA double-strand break repair and VJ recombination XRCC4, N-terminal"/>
    <property type="match status" value="1"/>
</dbReference>
<dbReference type="GO" id="GO:0010468">
    <property type="term" value="P:regulation of gene expression"/>
    <property type="evidence" value="ECO:0007669"/>
    <property type="project" value="TreeGrafter"/>
</dbReference>
<dbReference type="eggNOG" id="KOG1292">
    <property type="taxonomic scope" value="Eukaryota"/>
</dbReference>
<keyword evidence="18" id="KW-0862">Zinc</keyword>
<keyword evidence="12" id="KW-0479">Metal-binding</keyword>
<dbReference type="InterPro" id="IPR038051">
    <property type="entry name" value="XRCC4-like_N_sf"/>
</dbReference>
<evidence type="ECO:0000256" key="22">
    <source>
        <dbReference type="ARBA" id="ARBA00023136"/>
    </source>
</evidence>
<evidence type="ECO:0000256" key="32">
    <source>
        <dbReference type="SAM" id="Phobius"/>
    </source>
</evidence>
<dbReference type="GO" id="GO:0048731">
    <property type="term" value="P:system development"/>
    <property type="evidence" value="ECO:0007669"/>
    <property type="project" value="UniProtKB-ARBA"/>
</dbReference>
<keyword evidence="26" id="KW-0449">Lipoprotein</keyword>
<feature type="transmembrane region" description="Helical" evidence="32">
    <location>
        <begin position="711"/>
        <end position="733"/>
    </location>
</feature>
<evidence type="ECO:0000256" key="20">
    <source>
        <dbReference type="ARBA" id="ARBA00022989"/>
    </source>
</evidence>
<dbReference type="InParanoid" id="L8Y340"/>
<dbReference type="GO" id="GO:0005615">
    <property type="term" value="C:extracellular space"/>
    <property type="evidence" value="ECO:0007669"/>
    <property type="project" value="TreeGrafter"/>
</dbReference>
<dbReference type="GO" id="GO:0000139">
    <property type="term" value="C:Golgi membrane"/>
    <property type="evidence" value="ECO:0007669"/>
    <property type="project" value="UniProtKB-SubCell"/>
</dbReference>
<keyword evidence="24" id="KW-0234">DNA repair</keyword>
<feature type="region of interest" description="Disordered" evidence="31">
    <location>
        <begin position="1044"/>
        <end position="1103"/>
    </location>
</feature>
<keyword evidence="11 32" id="KW-0812">Transmembrane</keyword>
<evidence type="ECO:0000259" key="34">
    <source>
        <dbReference type="SMART" id="SM00306"/>
    </source>
</evidence>
<evidence type="ECO:0000256" key="2">
    <source>
        <dbReference type="ARBA" id="ARBA00004141"/>
    </source>
</evidence>
<dbReference type="GO" id="GO:0005886">
    <property type="term" value="C:plasma membrane"/>
    <property type="evidence" value="ECO:0007669"/>
    <property type="project" value="UniProtKB-SubCell"/>
</dbReference>
<feature type="domain" description="Hint" evidence="33">
    <location>
        <begin position="1308"/>
        <end position="1352"/>
    </location>
</feature>
<dbReference type="GO" id="GO:0016539">
    <property type="term" value="P:intein-mediated protein splicing"/>
    <property type="evidence" value="ECO:0007669"/>
    <property type="project" value="InterPro"/>
</dbReference>
<dbReference type="InterPro" id="IPR000320">
    <property type="entry name" value="Hedgehog_signalling_dom"/>
</dbReference>
<dbReference type="InterPro" id="IPR006141">
    <property type="entry name" value="Intein_N"/>
</dbReference>
<keyword evidence="16 30" id="KW-0068">Autocatalytic cleavage</keyword>
<feature type="transmembrane region" description="Helical" evidence="32">
    <location>
        <begin position="504"/>
        <end position="525"/>
    </location>
</feature>
<dbReference type="Gene3D" id="1.10.287.450">
    <property type="entry name" value="Helix hairpin bin"/>
    <property type="match status" value="1"/>
</dbReference>
<feature type="transmembrane region" description="Helical" evidence="32">
    <location>
        <begin position="687"/>
        <end position="705"/>
    </location>
</feature>
<keyword evidence="9 30" id="KW-0645">Protease</keyword>
<evidence type="ECO:0000256" key="6">
    <source>
        <dbReference type="ARBA" id="ARBA00022473"/>
    </source>
</evidence>
<keyword evidence="10" id="KW-0808">Transferase</keyword>
<dbReference type="GO" id="GO:0022857">
    <property type="term" value="F:transmembrane transporter activity"/>
    <property type="evidence" value="ECO:0007669"/>
    <property type="project" value="InterPro"/>
</dbReference>
<evidence type="ECO:0000256" key="16">
    <source>
        <dbReference type="ARBA" id="ARBA00022813"/>
    </source>
</evidence>
<evidence type="ECO:0000256" key="8">
    <source>
        <dbReference type="ARBA" id="ARBA00022525"/>
    </source>
</evidence>
<dbReference type="PANTHER" id="PTHR11889:SF39">
    <property type="entry name" value="INDIAN HEDGEHOG PROTEIN"/>
    <property type="match status" value="1"/>
</dbReference>
<dbReference type="GO" id="GO:0005634">
    <property type="term" value="C:nucleus"/>
    <property type="evidence" value="ECO:0007669"/>
    <property type="project" value="UniProtKB-SubCell"/>
</dbReference>
<dbReference type="PANTHER" id="PTHR11889">
    <property type="entry name" value="HEDGEHOG"/>
    <property type="match status" value="1"/>
</dbReference>
<comment type="similarity">
    <text evidence="5 30">Belongs to the hedgehog family.</text>
</comment>
<dbReference type="GO" id="GO:0005113">
    <property type="term" value="F:patched binding"/>
    <property type="evidence" value="ECO:0007669"/>
    <property type="project" value="TreeGrafter"/>
</dbReference>
<evidence type="ECO:0000259" key="33">
    <source>
        <dbReference type="SMART" id="SM00305"/>
    </source>
</evidence>
<dbReference type="FunFam" id="2.170.16.10:FF:000001">
    <property type="entry name" value="Indian hedgehog"/>
    <property type="match status" value="1"/>
</dbReference>
<dbReference type="Pfam" id="PF00860">
    <property type="entry name" value="Xan_ur_permease"/>
    <property type="match status" value="1"/>
</dbReference>
<dbReference type="SMART" id="SM00305">
    <property type="entry name" value="HintC"/>
    <property type="match status" value="1"/>
</dbReference>
<dbReference type="Proteomes" id="UP000011518">
    <property type="component" value="Unassembled WGS sequence"/>
</dbReference>
<dbReference type="STRING" id="246437.L8Y340"/>
<dbReference type="GO" id="GO:0019901">
    <property type="term" value="F:protein kinase binding"/>
    <property type="evidence" value="ECO:0007669"/>
    <property type="project" value="InterPro"/>
</dbReference>
<dbReference type="InterPro" id="IPR003586">
    <property type="entry name" value="Hint_dom_C"/>
</dbReference>
<dbReference type="GO" id="GO:0005509">
    <property type="term" value="F:calcium ion binding"/>
    <property type="evidence" value="ECO:0007669"/>
    <property type="project" value="TreeGrafter"/>
</dbReference>
<evidence type="ECO:0000256" key="11">
    <source>
        <dbReference type="ARBA" id="ARBA00022692"/>
    </source>
</evidence>
<dbReference type="CDD" id="cd00081">
    <property type="entry name" value="Hint"/>
    <property type="match status" value="1"/>
</dbReference>
<dbReference type="InterPro" id="IPR006043">
    <property type="entry name" value="NCS2"/>
</dbReference>
<feature type="transmembrane region" description="Helical" evidence="32">
    <location>
        <begin position="556"/>
        <end position="577"/>
    </location>
</feature>
<comment type="function">
    <molecule>Protein hedgehog</molecule>
    <text evidence="30">The C-terminal part of the hedgehog protein precursor displays an autoproteolysis activity that results in the cleavage of the full-length protein into two parts (N-product and C-product). In addition, the C-terminal part displays a cholesterol transferase activity that results by the covalent attachment of a cholesterol moiety to the C-terminal of the newly generated N-product.</text>
</comment>
<dbReference type="SUPFAM" id="SSF55166">
    <property type="entry name" value="Hedgehog/DD-peptidase"/>
    <property type="match status" value="1"/>
</dbReference>
<evidence type="ECO:0000256" key="1">
    <source>
        <dbReference type="ARBA" id="ARBA00004123"/>
    </source>
</evidence>
<keyword evidence="7 30" id="KW-1003">Cell membrane</keyword>
<evidence type="ECO:0000256" key="4">
    <source>
        <dbReference type="ARBA" id="ARBA00004613"/>
    </source>
</evidence>
<comment type="catalytic activity">
    <reaction evidence="29">
        <text>glycyl-L-cysteinyl-[protein] + cholesterol + H(+) = [protein]-C-terminal glycyl cholesterol ester + N-terminal L-cysteinyl-[protein]</text>
        <dbReference type="Rhea" id="RHEA:59504"/>
        <dbReference type="Rhea" id="RHEA-COMP:12707"/>
        <dbReference type="Rhea" id="RHEA-COMP:15369"/>
        <dbReference type="Rhea" id="RHEA-COMP:15374"/>
        <dbReference type="ChEBI" id="CHEBI:15378"/>
        <dbReference type="ChEBI" id="CHEBI:16113"/>
        <dbReference type="ChEBI" id="CHEBI:65250"/>
        <dbReference type="ChEBI" id="CHEBI:143135"/>
        <dbReference type="ChEBI" id="CHEBI:143140"/>
    </reaction>
    <physiologicalReaction direction="left-to-right" evidence="29">
        <dbReference type="Rhea" id="RHEA:59505"/>
    </physiologicalReaction>
</comment>
<reference evidence="36" key="2">
    <citation type="journal article" date="2013" name="Nat. Commun.">
        <title>Genome of the Chinese tree shrew.</title>
        <authorList>
            <person name="Fan Y."/>
            <person name="Huang Z.Y."/>
            <person name="Cao C.C."/>
            <person name="Chen C.S."/>
            <person name="Chen Y.X."/>
            <person name="Fan D.D."/>
            <person name="He J."/>
            <person name="Hou H.L."/>
            <person name="Hu L."/>
            <person name="Hu X.T."/>
            <person name="Jiang X.T."/>
            <person name="Lai R."/>
            <person name="Lang Y.S."/>
            <person name="Liang B."/>
            <person name="Liao S.G."/>
            <person name="Mu D."/>
            <person name="Ma Y.Y."/>
            <person name="Niu Y.Y."/>
            <person name="Sun X.Q."/>
            <person name="Xia J.Q."/>
            <person name="Xiao J."/>
            <person name="Xiong Z.Q."/>
            <person name="Xu L."/>
            <person name="Yang L."/>
            <person name="Zhang Y."/>
            <person name="Zhao W."/>
            <person name="Zhao X.D."/>
            <person name="Zheng Y.T."/>
            <person name="Zhou J.M."/>
            <person name="Zhu Y.B."/>
            <person name="Zhang G.J."/>
            <person name="Wang J."/>
            <person name="Yao Y.G."/>
        </authorList>
    </citation>
    <scope>NUCLEOTIDE SEQUENCE [LARGE SCALE GENOMIC DNA]</scope>
</reference>
<feature type="compositionally biased region" description="Basic and acidic residues" evidence="31">
    <location>
        <begin position="1085"/>
        <end position="1094"/>
    </location>
</feature>
<dbReference type="GO" id="GO:0007224">
    <property type="term" value="P:smoothened signaling pathway"/>
    <property type="evidence" value="ECO:0007669"/>
    <property type="project" value="TreeGrafter"/>
</dbReference>
<evidence type="ECO:0000256" key="21">
    <source>
        <dbReference type="ARBA" id="ARBA00023034"/>
    </source>
</evidence>
<evidence type="ECO:0000256" key="31">
    <source>
        <dbReference type="SAM" id="MobiDB-lite"/>
    </source>
</evidence>
<evidence type="ECO:0000256" key="10">
    <source>
        <dbReference type="ARBA" id="ARBA00022679"/>
    </source>
</evidence>
<keyword evidence="8" id="KW-0964">Secreted</keyword>
<dbReference type="SUPFAM" id="SSF51294">
    <property type="entry name" value="Hedgehog/intein (Hint) domain"/>
    <property type="match status" value="1"/>
</dbReference>
<dbReference type="CDD" id="cd20557">
    <property type="entry name" value="CYCLIN_ScPCL1-like"/>
    <property type="match status" value="1"/>
</dbReference>
<dbReference type="InterPro" id="IPR013922">
    <property type="entry name" value="Cyclin_PHO80-like"/>
</dbReference>
<name>L8Y340_TUPCH</name>
<evidence type="ECO:0000256" key="24">
    <source>
        <dbReference type="ARBA" id="ARBA00023204"/>
    </source>
</evidence>
<protein>
    <recommendedName>
        <fullName evidence="30">Hedgehog protein</fullName>
    </recommendedName>
</protein>
<dbReference type="GO" id="GO:0016540">
    <property type="term" value="P:protein autoprocessing"/>
    <property type="evidence" value="ECO:0007669"/>
    <property type="project" value="InterPro"/>
</dbReference>
<dbReference type="GO" id="GO:0007267">
    <property type="term" value="P:cell-cell signaling"/>
    <property type="evidence" value="ECO:0007669"/>
    <property type="project" value="InterPro"/>
</dbReference>
<evidence type="ECO:0000256" key="19">
    <source>
        <dbReference type="ARBA" id="ARBA00022837"/>
    </source>
</evidence>
<dbReference type="GO" id="GO:0005789">
    <property type="term" value="C:endoplasmic reticulum membrane"/>
    <property type="evidence" value="ECO:0007669"/>
    <property type="project" value="UniProtKB-SubCell"/>
</dbReference>
<proteinExistence type="inferred from homology"/>
<dbReference type="GO" id="GO:0008233">
    <property type="term" value="F:peptidase activity"/>
    <property type="evidence" value="ECO:0007669"/>
    <property type="project" value="UniProtKB-UniRule"/>
</dbReference>
<dbReference type="Gene3D" id="2.170.16.10">
    <property type="entry name" value="Hedgehog/Intein (Hint) domain"/>
    <property type="match status" value="1"/>
</dbReference>
<keyword evidence="17 30" id="KW-0256">Endoplasmic reticulum</keyword>
<dbReference type="Gene3D" id="3.30.1380.10">
    <property type="match status" value="1"/>
</dbReference>
<keyword evidence="20 32" id="KW-1133">Transmembrane helix</keyword>
<dbReference type="GO" id="GO:0016740">
    <property type="term" value="F:transferase activity"/>
    <property type="evidence" value="ECO:0007669"/>
    <property type="project" value="UniProtKB-KW"/>
</dbReference>
<keyword evidence="13 30" id="KW-0732">Signal</keyword>
<dbReference type="InterPro" id="IPR001767">
    <property type="entry name" value="Hedgehog_Hint"/>
</dbReference>
<evidence type="ECO:0000313" key="36">
    <source>
        <dbReference type="Proteomes" id="UP000011518"/>
    </source>
</evidence>
<dbReference type="Gene3D" id="1.10.472.10">
    <property type="entry name" value="Cyclin-like"/>
    <property type="match status" value="1"/>
</dbReference>
<keyword evidence="25" id="KW-0539">Nucleus</keyword>
<evidence type="ECO:0000256" key="14">
    <source>
        <dbReference type="ARBA" id="ARBA00022763"/>
    </source>
</evidence>
<evidence type="ECO:0000256" key="9">
    <source>
        <dbReference type="ARBA" id="ARBA00022670"/>
    </source>
</evidence>
<dbReference type="InterPro" id="IPR003587">
    <property type="entry name" value="Hint_dom_N"/>
</dbReference>
<dbReference type="SMART" id="SM00306">
    <property type="entry name" value="HintN"/>
    <property type="match status" value="1"/>
</dbReference>
<keyword evidence="14" id="KW-0227">DNA damage</keyword>
<feature type="domain" description="Hint" evidence="34">
    <location>
        <begin position="1200"/>
        <end position="1307"/>
    </location>
</feature>
<sequence>MDLAGLLLDEEGTFSLAGFQDFSFLPGHQKLSARIRRRLYYGWDWETDCSLEELSSPVADIAVELLQKAAPSPIRRLQKKYVAHVSREACISPCAMMLALVYIERLRHRNPDYLQHVSSSDLFLISMMVASKYLYDEGEEEEVFNDEWGAAGGVAVPTLNALERGFLSAMDWRLYTDPREIFEVLSWLESWVQEGPWAGRRIVADYSFLSLASVATQQGRRRGWYTYTDLCVLLEQPAWQLALGSLCQRLAKLSCLLAMAYVSSVALAVASVAVIHQSLGLSCSTPPGPPDLRLASTCPLEPSLRSSVPQCLPSANVSSCPEGDLGLRLLWGSLLASLTPPPLPPPDPPAPPTLLPNCPLCQKLQRDSPTCRACQHPNHTGPVGPLGPQYHAHGLAPPWPWSLVPPPLSQPQQCSLFSVMELARLKSFIFPATLILRLCREPGCHGLELWNTALREVSGAVVVSGVLQSMLGLLGGPGRLFPHCGPLVLAPSLVVAGLSAHREVAQFCSAHWGLALLLILLMVVCSQHLRSCHVPPCPWRPASTSSADAHVPAFRLLSVLIPVACVWLVAAFLGLSVTPGELSARMEAPWFWLPHPGEWDWPLLTPRALAAGISMALAASTSSLGCYALCGRLLHLPPPPPHACSRGLSLEGLGSVLAGLLGSPMGTASSFPNVGTVSLIQAGSRRVAHLVGMLCVGLGLSPRLAQLLTTIPLPVLGGVLGVTQAVVLSAGFSSFYQADIDSGRNVFIVGFSIFMALLLPRWFRDTPVLLSTGWSPLDVLLRSLLTEPIFLAGFLGFLLENTISGTQLERGLGQGLPAPFTAQEPRMSHKSEEKAAQEYGLPFPVPHVPQRLRCLCPLPEHSGDEGGGASEPEEMELNKRLSAPPEAFLCHLDNLLRPLLKNPAQLSEATFSCDCVAELLILRVRSELSGLPFYWNFHCILASSSLVSQHLIRPLMGMSLALQCQVRELAALLRMKDLEIQDYQESGAVLSRDRLKTVPFEEHSFLEQFMAEKLPEACSIADGKPFIMNLQSLYMAVTEHEVQVRRKHQGSGAPQTSSNTSPQEIESHLLSQPEQPVSSAPSLSESEKEPKDEENTGADRLMTQRCKDRLNSLAISVMNQWPGVKLRVTEGWDEDGHHSEESLHYEGRAVDITTSDRDRNKYGLLARLAVEAGFDWVYYESKAHVHCSVKSEHSAAAKTGGCFPAGAQVRLESGARVALSAVRPGDRVLAMGEDGSPTFSDVLIFLDREPDRLRAFQVIETQDPPRRLALTPAHLLFTADNHTEPVAHFRATFASHVQPGQYVLVAGAPGLQPARVAAVSTHVALGAYAPLTRHGTLVVEDVVASCFAAVADHHLAQLAFWPLRLFHSLAWGSWTPGEGIHWYPQLLYRLGRLLLEEGSFHPLGMSGAGS</sequence>
<evidence type="ECO:0000256" key="17">
    <source>
        <dbReference type="ARBA" id="ARBA00022824"/>
    </source>
</evidence>
<keyword evidence="6 30" id="KW-0217">Developmental protein</keyword>
<evidence type="ECO:0000256" key="26">
    <source>
        <dbReference type="ARBA" id="ARBA00023288"/>
    </source>
</evidence>
<dbReference type="Pfam" id="PF01085">
    <property type="entry name" value="HH_signal"/>
    <property type="match status" value="1"/>
</dbReference>
<dbReference type="MEROPS" id="C46.003"/>
<keyword evidence="36" id="KW-1185">Reference proteome</keyword>
<evidence type="ECO:0000256" key="29">
    <source>
        <dbReference type="ARBA" id="ARBA00048589"/>
    </source>
</evidence>
<evidence type="ECO:0000256" key="13">
    <source>
        <dbReference type="ARBA" id="ARBA00022729"/>
    </source>
</evidence>
<keyword evidence="15 30" id="KW-0378">Hydrolase</keyword>
<evidence type="ECO:0000256" key="28">
    <source>
        <dbReference type="ARBA" id="ARBA00046976"/>
    </source>
</evidence>
<keyword evidence="21 30" id="KW-0333">Golgi apparatus</keyword>
<evidence type="ECO:0000256" key="23">
    <source>
        <dbReference type="ARBA" id="ARBA00023139"/>
    </source>
</evidence>
<evidence type="ECO:0000256" key="7">
    <source>
        <dbReference type="ARBA" id="ARBA00022475"/>
    </source>
</evidence>
<dbReference type="InterPro" id="IPR053829">
    <property type="entry name" value="XLF-like_CC"/>
</dbReference>
<dbReference type="Pfam" id="PF21928">
    <property type="entry name" value="XLF_CC"/>
    <property type="match status" value="1"/>
</dbReference>
<evidence type="ECO:0000256" key="3">
    <source>
        <dbReference type="ARBA" id="ARBA00004586"/>
    </source>
</evidence>
<keyword evidence="22 30" id="KW-0472">Membrane</keyword>
<evidence type="ECO:0000256" key="18">
    <source>
        <dbReference type="ARBA" id="ARBA00022833"/>
    </source>
</evidence>
<comment type="subcellular location">
    <molecule>Protein hedgehog N-product</molecule>
    <subcellularLocation>
        <location evidence="30">Cell membrane</location>
        <topology evidence="30">Lipid-anchor</topology>
    </subcellularLocation>
</comment>
<comment type="subunit">
    <text evidence="28">Interacts with BOC and CDON. Interacts with PTCH1. Interacts with glypican GPC3.</text>
</comment>
<evidence type="ECO:0000313" key="35">
    <source>
        <dbReference type="EMBL" id="ELV10677.1"/>
    </source>
</evidence>
<dbReference type="InterPro" id="IPR050387">
    <property type="entry name" value="Hedgehog_Signaling"/>
</dbReference>
<feature type="transmembrane region" description="Helical" evidence="32">
    <location>
        <begin position="480"/>
        <end position="498"/>
    </location>
</feature>
<keyword evidence="23" id="KW-0564">Palmitate</keyword>
<evidence type="ECO:0000256" key="12">
    <source>
        <dbReference type="ARBA" id="ARBA00022723"/>
    </source>
</evidence>
<dbReference type="InterPro" id="IPR009045">
    <property type="entry name" value="Zn_M74/Hedgehog-like"/>
</dbReference>
<feature type="compositionally biased region" description="Polar residues" evidence="31">
    <location>
        <begin position="1052"/>
        <end position="1084"/>
    </location>
</feature>
<gene>
    <name evidence="35" type="ORF">TREES_T100005943</name>
</gene>
<evidence type="ECO:0000256" key="30">
    <source>
        <dbReference type="RuleBase" id="RU280812"/>
    </source>
</evidence>
<dbReference type="EMBL" id="KB366712">
    <property type="protein sequence ID" value="ELV10677.1"/>
    <property type="molecule type" value="Genomic_DNA"/>
</dbReference>
<comment type="subcellular location">
    <molecule>Sonic hedgehog protein</molecule>
    <subcellularLocation>
        <location evidence="30">Endoplasmic reticulum membrane</location>
    </subcellularLocation>
    <subcellularLocation>
        <location evidence="30">Golgi apparatus membrane</location>
    </subcellularLocation>
</comment>
<reference evidence="36" key="1">
    <citation type="submission" date="2012-07" db="EMBL/GenBank/DDBJ databases">
        <title>Genome of the Chinese tree shrew, a rising model animal genetically related to primates.</title>
        <authorList>
            <person name="Zhang G."/>
            <person name="Fan Y."/>
            <person name="Yao Y."/>
            <person name="Huang Z."/>
        </authorList>
    </citation>
    <scope>NUCLEOTIDE SEQUENCE [LARGE SCALE GENOMIC DNA]</scope>
</reference>
<comment type="subunit">
    <text evidence="27">Multimer.</text>
</comment>
<dbReference type="Pfam" id="PF08613">
    <property type="entry name" value="Cyclin"/>
    <property type="match status" value="1"/>
</dbReference>
<comment type="function">
    <molecule>Protein hedgehog N-product</molecule>
    <text evidence="30">The dually lipidated hedgehog protein N-product is a morphogen which is essential for a variety of patterning events during development.</text>
</comment>
<dbReference type="GO" id="GO:0001708">
    <property type="term" value="P:cell fate specification"/>
    <property type="evidence" value="ECO:0007669"/>
    <property type="project" value="TreeGrafter"/>
</dbReference>
<dbReference type="InterPro" id="IPR001657">
    <property type="entry name" value="Hedgehog"/>
</dbReference>
<organism evidence="35 36">
    <name type="scientific">Tupaia chinensis</name>
    <name type="common">Chinese tree shrew</name>
    <name type="synonym">Tupaia belangeri chinensis</name>
    <dbReference type="NCBI Taxonomy" id="246437"/>
    <lineage>
        <taxon>Eukaryota</taxon>
        <taxon>Metazoa</taxon>
        <taxon>Chordata</taxon>
        <taxon>Craniata</taxon>
        <taxon>Vertebrata</taxon>
        <taxon>Euteleostomi</taxon>
        <taxon>Mammalia</taxon>
        <taxon>Eutheria</taxon>
        <taxon>Euarchontoglires</taxon>
        <taxon>Scandentia</taxon>
        <taxon>Tupaiidae</taxon>
        <taxon>Tupaia</taxon>
    </lineage>
</organism>
<evidence type="ECO:0000256" key="27">
    <source>
        <dbReference type="ARBA" id="ARBA00034131"/>
    </source>
</evidence>